<dbReference type="EMBL" id="BSDY01000030">
    <property type="protein sequence ID" value="GLI57977.1"/>
    <property type="molecule type" value="Genomic_DNA"/>
</dbReference>
<gene>
    <name evidence="3" type="ORF">PM10SUCC1_34910</name>
</gene>
<proteinExistence type="predicted"/>
<dbReference type="Pfam" id="PF13505">
    <property type="entry name" value="OMP_b-brl"/>
    <property type="match status" value="1"/>
</dbReference>
<evidence type="ECO:0000256" key="1">
    <source>
        <dbReference type="ARBA" id="ARBA00022729"/>
    </source>
</evidence>
<comment type="caution">
    <text evidence="3">The sequence shown here is derived from an EMBL/GenBank/DDBJ whole genome shotgun (WGS) entry which is preliminary data.</text>
</comment>
<dbReference type="SUPFAM" id="SSF56925">
    <property type="entry name" value="OMPA-like"/>
    <property type="match status" value="1"/>
</dbReference>
<keyword evidence="1" id="KW-0732">Signal</keyword>
<keyword evidence="4" id="KW-1185">Reference proteome</keyword>
<evidence type="ECO:0000313" key="3">
    <source>
        <dbReference type="EMBL" id="GLI57977.1"/>
    </source>
</evidence>
<evidence type="ECO:0000259" key="2">
    <source>
        <dbReference type="Pfam" id="PF13505"/>
    </source>
</evidence>
<name>A0A9W6LPU1_9FUSO</name>
<dbReference type="AlphaFoldDB" id="A0A9W6LPU1"/>
<dbReference type="Gene3D" id="2.40.160.20">
    <property type="match status" value="1"/>
</dbReference>
<organism evidence="3 4">
    <name type="scientific">Propionigenium maris DSM 9537</name>
    <dbReference type="NCBI Taxonomy" id="1123000"/>
    <lineage>
        <taxon>Bacteria</taxon>
        <taxon>Fusobacteriati</taxon>
        <taxon>Fusobacteriota</taxon>
        <taxon>Fusobacteriia</taxon>
        <taxon>Fusobacteriales</taxon>
        <taxon>Fusobacteriaceae</taxon>
        <taxon>Propionigenium</taxon>
    </lineage>
</organism>
<dbReference type="Proteomes" id="UP001144471">
    <property type="component" value="Unassembled WGS sequence"/>
</dbReference>
<dbReference type="RefSeq" id="WP_281837653.1">
    <property type="nucleotide sequence ID" value="NZ_BSDY01000030.1"/>
</dbReference>
<dbReference type="InterPro" id="IPR027385">
    <property type="entry name" value="Beta-barrel_OMP"/>
</dbReference>
<feature type="domain" description="Outer membrane protein beta-barrel" evidence="2">
    <location>
        <begin position="25"/>
        <end position="150"/>
    </location>
</feature>
<dbReference type="InterPro" id="IPR011250">
    <property type="entry name" value="OMP/PagP_B-barrel"/>
</dbReference>
<sequence>MILRGKLLRIVLFWIIMNLTFIDTFSQESVGLEYENLNIGFNSYDATLSNSEKVTPIYTELKYSFNKEGRVSPFIKGDFGFNYVSDEIDESDSAQEEKLLSMTENSYSSIGVGADIGEQLSMEAAYTNYQIAVEEREDKFSENRVMLKLKYRY</sequence>
<evidence type="ECO:0000313" key="4">
    <source>
        <dbReference type="Proteomes" id="UP001144471"/>
    </source>
</evidence>
<reference evidence="3" key="1">
    <citation type="submission" date="2022-12" db="EMBL/GenBank/DDBJ databases">
        <title>Reference genome sequencing for broad-spectrum identification of bacterial and archaeal isolates by mass spectrometry.</title>
        <authorList>
            <person name="Sekiguchi Y."/>
            <person name="Tourlousse D.M."/>
        </authorList>
    </citation>
    <scope>NUCLEOTIDE SEQUENCE</scope>
    <source>
        <strain evidence="3">10succ1</strain>
    </source>
</reference>
<protein>
    <recommendedName>
        <fullName evidence="2">Outer membrane protein beta-barrel domain-containing protein</fullName>
    </recommendedName>
</protein>
<accession>A0A9W6LPU1</accession>